<dbReference type="Proteomes" id="UP000807342">
    <property type="component" value="Unassembled WGS sequence"/>
</dbReference>
<dbReference type="AlphaFoldDB" id="A0A9P5XEQ2"/>
<keyword evidence="2" id="KW-1185">Reference proteome</keyword>
<evidence type="ECO:0000313" key="1">
    <source>
        <dbReference type="EMBL" id="KAF9450002.1"/>
    </source>
</evidence>
<evidence type="ECO:0000313" key="2">
    <source>
        <dbReference type="Proteomes" id="UP000807342"/>
    </source>
</evidence>
<name>A0A9P5XEQ2_9AGAR</name>
<dbReference type="OrthoDB" id="2942377at2759"/>
<proteinExistence type="predicted"/>
<organism evidence="1 2">
    <name type="scientific">Macrolepiota fuliginosa MF-IS2</name>
    <dbReference type="NCBI Taxonomy" id="1400762"/>
    <lineage>
        <taxon>Eukaryota</taxon>
        <taxon>Fungi</taxon>
        <taxon>Dikarya</taxon>
        <taxon>Basidiomycota</taxon>
        <taxon>Agaricomycotina</taxon>
        <taxon>Agaricomycetes</taxon>
        <taxon>Agaricomycetidae</taxon>
        <taxon>Agaricales</taxon>
        <taxon>Agaricineae</taxon>
        <taxon>Agaricaceae</taxon>
        <taxon>Macrolepiota</taxon>
    </lineage>
</organism>
<dbReference type="EMBL" id="MU151115">
    <property type="protein sequence ID" value="KAF9450002.1"/>
    <property type="molecule type" value="Genomic_DNA"/>
</dbReference>
<sequence>MLVLRAAARSRLGLNVIPTSIRNYRPTPRYFYQPLVQPYTWKTRLWYRPDGTSRSKWKGAFYAATALSILVLITSLQEAVDQLYLLSLLIQVQRVDAKYSEYDLSNAADVVAYLTEVEKCIPHGIPDEDIDRFKQALQHLMEIAPEVHGILREHLEKLHNIIVTQDPDQDLLDVAEVVLQTLTDLGNQLVELAQRVQGLASISLKDQKSNGEDAYGIVG</sequence>
<protein>
    <submittedName>
        <fullName evidence="1">Uncharacterized protein</fullName>
    </submittedName>
</protein>
<reference evidence="1" key="1">
    <citation type="submission" date="2020-11" db="EMBL/GenBank/DDBJ databases">
        <authorList>
            <consortium name="DOE Joint Genome Institute"/>
            <person name="Ahrendt S."/>
            <person name="Riley R."/>
            <person name="Andreopoulos W."/>
            <person name="Labutti K."/>
            <person name="Pangilinan J."/>
            <person name="Ruiz-Duenas F.J."/>
            <person name="Barrasa J.M."/>
            <person name="Sanchez-Garcia M."/>
            <person name="Camarero S."/>
            <person name="Miyauchi S."/>
            <person name="Serrano A."/>
            <person name="Linde D."/>
            <person name="Babiker R."/>
            <person name="Drula E."/>
            <person name="Ayuso-Fernandez I."/>
            <person name="Pacheco R."/>
            <person name="Padilla G."/>
            <person name="Ferreira P."/>
            <person name="Barriuso J."/>
            <person name="Kellner H."/>
            <person name="Castanera R."/>
            <person name="Alfaro M."/>
            <person name="Ramirez L."/>
            <person name="Pisabarro A.G."/>
            <person name="Kuo A."/>
            <person name="Tritt A."/>
            <person name="Lipzen A."/>
            <person name="He G."/>
            <person name="Yan M."/>
            <person name="Ng V."/>
            <person name="Cullen D."/>
            <person name="Martin F."/>
            <person name="Rosso M.-N."/>
            <person name="Henrissat B."/>
            <person name="Hibbett D."/>
            <person name="Martinez A.T."/>
            <person name="Grigoriev I.V."/>
        </authorList>
    </citation>
    <scope>NUCLEOTIDE SEQUENCE</scope>
    <source>
        <strain evidence="1">MF-IS2</strain>
    </source>
</reference>
<accession>A0A9P5XEQ2</accession>
<comment type="caution">
    <text evidence="1">The sequence shown here is derived from an EMBL/GenBank/DDBJ whole genome shotgun (WGS) entry which is preliminary data.</text>
</comment>
<gene>
    <name evidence="1" type="ORF">P691DRAFT_666286</name>
</gene>